<keyword evidence="3" id="KW-1185">Reference proteome</keyword>
<dbReference type="RefSeq" id="WP_264514138.1">
    <property type="nucleotide sequence ID" value="NZ_JAPDDR010000006.1"/>
</dbReference>
<keyword evidence="1" id="KW-1133">Transmembrane helix</keyword>
<organism evidence="2 3">
    <name type="scientific">Luteolibacter rhizosphaerae</name>
    <dbReference type="NCBI Taxonomy" id="2989719"/>
    <lineage>
        <taxon>Bacteria</taxon>
        <taxon>Pseudomonadati</taxon>
        <taxon>Verrucomicrobiota</taxon>
        <taxon>Verrucomicrobiia</taxon>
        <taxon>Verrucomicrobiales</taxon>
        <taxon>Verrucomicrobiaceae</taxon>
        <taxon>Luteolibacter</taxon>
    </lineage>
</organism>
<accession>A0ABT3G433</accession>
<name>A0ABT3G433_9BACT</name>
<evidence type="ECO:0000313" key="3">
    <source>
        <dbReference type="Proteomes" id="UP001165653"/>
    </source>
</evidence>
<proteinExistence type="predicted"/>
<reference evidence="2" key="1">
    <citation type="submission" date="2022-10" db="EMBL/GenBank/DDBJ databases">
        <title>Luteolibacter sp. GHJ8, whole genome shotgun sequencing project.</title>
        <authorList>
            <person name="Zhao G."/>
            <person name="Shen L."/>
        </authorList>
    </citation>
    <scope>NUCLEOTIDE SEQUENCE</scope>
    <source>
        <strain evidence="2">GHJ8</strain>
    </source>
</reference>
<keyword evidence="1" id="KW-0812">Transmembrane</keyword>
<feature type="transmembrane region" description="Helical" evidence="1">
    <location>
        <begin position="69"/>
        <end position="89"/>
    </location>
</feature>
<dbReference type="EMBL" id="JAPDDR010000006">
    <property type="protein sequence ID" value="MCW1914603.1"/>
    <property type="molecule type" value="Genomic_DNA"/>
</dbReference>
<protein>
    <submittedName>
        <fullName evidence="2">Uncharacterized protein</fullName>
    </submittedName>
</protein>
<sequence length="126" mass="13304">MTRREEKIGKRAVKAGVKAVKRKHHLLSEEELRGLKVQILSNPLRITLFLLSLGCGACAALGWPNDSNATQGAFICIGILLLVFSIFGIRRTLGSILDAMPADGAIELVGNVLGGIADLVGGAVDL</sequence>
<keyword evidence="1" id="KW-0472">Membrane</keyword>
<evidence type="ECO:0000256" key="1">
    <source>
        <dbReference type="SAM" id="Phobius"/>
    </source>
</evidence>
<feature type="transmembrane region" description="Helical" evidence="1">
    <location>
        <begin position="43"/>
        <end position="63"/>
    </location>
</feature>
<dbReference type="Proteomes" id="UP001165653">
    <property type="component" value="Unassembled WGS sequence"/>
</dbReference>
<gene>
    <name evidence="2" type="ORF">OJ996_13530</name>
</gene>
<comment type="caution">
    <text evidence="2">The sequence shown here is derived from an EMBL/GenBank/DDBJ whole genome shotgun (WGS) entry which is preliminary data.</text>
</comment>
<evidence type="ECO:0000313" key="2">
    <source>
        <dbReference type="EMBL" id="MCW1914603.1"/>
    </source>
</evidence>